<dbReference type="Gene3D" id="1.10.260.40">
    <property type="entry name" value="lambda repressor-like DNA-binding domains"/>
    <property type="match status" value="1"/>
</dbReference>
<dbReference type="AlphaFoldDB" id="A0A1I6MIL8"/>
<dbReference type="EMBL" id="FOZL01000001">
    <property type="protein sequence ID" value="SFS15509.1"/>
    <property type="molecule type" value="Genomic_DNA"/>
</dbReference>
<dbReference type="STRING" id="474950.SAMN05421771_2723"/>
<feature type="domain" description="HTH cro/C1-type" evidence="1">
    <location>
        <begin position="31"/>
        <end position="85"/>
    </location>
</feature>
<evidence type="ECO:0000313" key="3">
    <source>
        <dbReference type="Proteomes" id="UP000199024"/>
    </source>
</evidence>
<evidence type="ECO:0000313" key="2">
    <source>
        <dbReference type="EMBL" id="SFS15509.1"/>
    </source>
</evidence>
<dbReference type="SUPFAM" id="SSF47413">
    <property type="entry name" value="lambda repressor-like DNA-binding domains"/>
    <property type="match status" value="1"/>
</dbReference>
<dbReference type="PROSITE" id="PS50943">
    <property type="entry name" value="HTH_CROC1"/>
    <property type="match status" value="1"/>
</dbReference>
<protein>
    <submittedName>
        <fullName evidence="2">Helix-turn-helix</fullName>
    </submittedName>
</protein>
<dbReference type="SMART" id="SM00530">
    <property type="entry name" value="HTH_XRE"/>
    <property type="match status" value="1"/>
</dbReference>
<reference evidence="2 3" key="1">
    <citation type="submission" date="2016-10" db="EMBL/GenBank/DDBJ databases">
        <authorList>
            <person name="de Groot N.N."/>
        </authorList>
    </citation>
    <scope>NUCLEOTIDE SEQUENCE [LARGE SCALE GENOMIC DNA]</scope>
    <source>
        <strain evidence="2 3">DSM 21001</strain>
    </source>
</reference>
<dbReference type="GO" id="GO:0003677">
    <property type="term" value="F:DNA binding"/>
    <property type="evidence" value="ECO:0007669"/>
    <property type="project" value="InterPro"/>
</dbReference>
<keyword evidence="3" id="KW-1185">Reference proteome</keyword>
<dbReference type="CDD" id="cd00093">
    <property type="entry name" value="HTH_XRE"/>
    <property type="match status" value="1"/>
</dbReference>
<organism evidence="2 3">
    <name type="scientific">Granulicella pectinivorans</name>
    <dbReference type="NCBI Taxonomy" id="474950"/>
    <lineage>
        <taxon>Bacteria</taxon>
        <taxon>Pseudomonadati</taxon>
        <taxon>Acidobacteriota</taxon>
        <taxon>Terriglobia</taxon>
        <taxon>Terriglobales</taxon>
        <taxon>Acidobacteriaceae</taxon>
        <taxon>Granulicella</taxon>
    </lineage>
</organism>
<proteinExistence type="predicted"/>
<name>A0A1I6MIL8_9BACT</name>
<dbReference type="InterPro" id="IPR001387">
    <property type="entry name" value="Cro/C1-type_HTH"/>
</dbReference>
<dbReference type="Proteomes" id="UP000199024">
    <property type="component" value="Unassembled WGS sequence"/>
</dbReference>
<dbReference type="InterPro" id="IPR010982">
    <property type="entry name" value="Lambda_DNA-bd_dom_sf"/>
</dbReference>
<sequence length="90" mass="10051">MAGKAKPEARKSRKGRSPAMRDYYAGVLSKLISARQEAGLTQREVSLKLGMAHSYLNKCESGERAIDVAELWAICKIYKKPMSFFAPDEL</sequence>
<gene>
    <name evidence="2" type="ORF">SAMN05421771_2723</name>
</gene>
<dbReference type="Pfam" id="PF01381">
    <property type="entry name" value="HTH_3"/>
    <property type="match status" value="1"/>
</dbReference>
<evidence type="ECO:0000259" key="1">
    <source>
        <dbReference type="PROSITE" id="PS50943"/>
    </source>
</evidence>
<accession>A0A1I6MIL8</accession>